<keyword evidence="1" id="KW-1133">Transmembrane helix</keyword>
<dbReference type="AlphaFoldDB" id="A0A0D0ALU2"/>
<keyword evidence="1" id="KW-0472">Membrane</keyword>
<evidence type="ECO:0000256" key="1">
    <source>
        <dbReference type="SAM" id="Phobius"/>
    </source>
</evidence>
<accession>A0A0D0ALU2</accession>
<dbReference type="HOGENOM" id="CLU_1533577_0_0_1"/>
<name>A0A0D0ALU2_9AGAM</name>
<evidence type="ECO:0000313" key="2">
    <source>
        <dbReference type="EMBL" id="KIK32883.1"/>
    </source>
</evidence>
<reference evidence="3" key="2">
    <citation type="submission" date="2015-01" db="EMBL/GenBank/DDBJ databases">
        <title>Evolutionary Origins and Diversification of the Mycorrhizal Mutualists.</title>
        <authorList>
            <consortium name="DOE Joint Genome Institute"/>
            <consortium name="Mycorrhizal Genomics Consortium"/>
            <person name="Kohler A."/>
            <person name="Kuo A."/>
            <person name="Nagy L.G."/>
            <person name="Floudas D."/>
            <person name="Copeland A."/>
            <person name="Barry K.W."/>
            <person name="Cichocki N."/>
            <person name="Veneault-Fourrey C."/>
            <person name="LaButti K."/>
            <person name="Lindquist E.A."/>
            <person name="Lipzen A."/>
            <person name="Lundell T."/>
            <person name="Morin E."/>
            <person name="Murat C."/>
            <person name="Riley R."/>
            <person name="Ohm R."/>
            <person name="Sun H."/>
            <person name="Tunlid A."/>
            <person name="Henrissat B."/>
            <person name="Grigoriev I.V."/>
            <person name="Hibbett D.S."/>
            <person name="Martin F."/>
        </authorList>
    </citation>
    <scope>NUCLEOTIDE SEQUENCE [LARGE SCALE GENOMIC DNA]</scope>
    <source>
        <strain evidence="3">UH-Slu-Lm8-n1</strain>
    </source>
</reference>
<sequence length="175" mass="19409">MISASACTDAFVLFGGSNSQLVHLFLLLVLLYVPCCLVLESQALSTELKISAACRCFFPQNASASFVCFCTALGRLVRIREGWSSYFNMGIWASFSAMTSLPVPVQIVQSRVVDQAQLECRCISSKSRIDVCCTASPLVPLKLRGRYQARTMRRVRLVGTDREGVDFFFIRSSLL</sequence>
<gene>
    <name evidence="2" type="ORF">CY34DRAFT_748196</name>
</gene>
<evidence type="ECO:0000313" key="3">
    <source>
        <dbReference type="Proteomes" id="UP000054485"/>
    </source>
</evidence>
<keyword evidence="1" id="KW-0812">Transmembrane</keyword>
<dbReference type="InParanoid" id="A0A0D0ALU2"/>
<organism evidence="2 3">
    <name type="scientific">Suillus luteus UH-Slu-Lm8-n1</name>
    <dbReference type="NCBI Taxonomy" id="930992"/>
    <lineage>
        <taxon>Eukaryota</taxon>
        <taxon>Fungi</taxon>
        <taxon>Dikarya</taxon>
        <taxon>Basidiomycota</taxon>
        <taxon>Agaricomycotina</taxon>
        <taxon>Agaricomycetes</taxon>
        <taxon>Agaricomycetidae</taxon>
        <taxon>Boletales</taxon>
        <taxon>Suillineae</taxon>
        <taxon>Suillaceae</taxon>
        <taxon>Suillus</taxon>
    </lineage>
</organism>
<reference evidence="2 3" key="1">
    <citation type="submission" date="2014-04" db="EMBL/GenBank/DDBJ databases">
        <authorList>
            <consortium name="DOE Joint Genome Institute"/>
            <person name="Kuo A."/>
            <person name="Ruytinx J."/>
            <person name="Rineau F."/>
            <person name="Colpaert J."/>
            <person name="Kohler A."/>
            <person name="Nagy L.G."/>
            <person name="Floudas D."/>
            <person name="Copeland A."/>
            <person name="Barry K.W."/>
            <person name="Cichocki N."/>
            <person name="Veneault-Fourrey C."/>
            <person name="LaButti K."/>
            <person name="Lindquist E.A."/>
            <person name="Lipzen A."/>
            <person name="Lundell T."/>
            <person name="Morin E."/>
            <person name="Murat C."/>
            <person name="Sun H."/>
            <person name="Tunlid A."/>
            <person name="Henrissat B."/>
            <person name="Grigoriev I.V."/>
            <person name="Hibbett D.S."/>
            <person name="Martin F."/>
            <person name="Nordberg H.P."/>
            <person name="Cantor M.N."/>
            <person name="Hua S.X."/>
        </authorList>
    </citation>
    <scope>NUCLEOTIDE SEQUENCE [LARGE SCALE GENOMIC DNA]</scope>
    <source>
        <strain evidence="2 3">UH-Slu-Lm8-n1</strain>
    </source>
</reference>
<protein>
    <submittedName>
        <fullName evidence="2">Uncharacterized protein</fullName>
    </submittedName>
</protein>
<proteinExistence type="predicted"/>
<dbReference type="OrthoDB" id="10348783at2759"/>
<feature type="transmembrane region" description="Helical" evidence="1">
    <location>
        <begin position="21"/>
        <end position="39"/>
    </location>
</feature>
<dbReference type="EMBL" id="KN836086">
    <property type="protein sequence ID" value="KIK32883.1"/>
    <property type="molecule type" value="Genomic_DNA"/>
</dbReference>
<keyword evidence="3" id="KW-1185">Reference proteome</keyword>
<dbReference type="Proteomes" id="UP000054485">
    <property type="component" value="Unassembled WGS sequence"/>
</dbReference>